<evidence type="ECO:0000259" key="5">
    <source>
        <dbReference type="PROSITE" id="PS50887"/>
    </source>
</evidence>
<accession>A0A1G6CN46</accession>
<name>A0A1G6CN46_9BACT</name>
<dbReference type="NCBIfam" id="TIGR00254">
    <property type="entry name" value="GGDEF"/>
    <property type="match status" value="1"/>
</dbReference>
<proteinExistence type="predicted"/>
<feature type="domain" description="EAL" evidence="4">
    <location>
        <begin position="425"/>
        <end position="683"/>
    </location>
</feature>
<reference evidence="6 7" key="1">
    <citation type="submission" date="2016-10" db="EMBL/GenBank/DDBJ databases">
        <authorList>
            <person name="de Groot N.N."/>
        </authorList>
    </citation>
    <scope>NUCLEOTIDE SEQUENCE [LARGE SCALE GENOMIC DNA]</scope>
    <source>
        <strain evidence="6 7">ASO4-2</strain>
    </source>
</reference>
<dbReference type="InterPro" id="IPR029787">
    <property type="entry name" value="Nucleotide_cyclase"/>
</dbReference>
<dbReference type="SUPFAM" id="SSF141868">
    <property type="entry name" value="EAL domain-like"/>
    <property type="match status" value="1"/>
</dbReference>
<dbReference type="SUPFAM" id="SSF55785">
    <property type="entry name" value="PYP-like sensor domain (PAS domain)"/>
    <property type="match status" value="1"/>
</dbReference>
<keyword evidence="2" id="KW-0812">Transmembrane</keyword>
<dbReference type="AlphaFoldDB" id="A0A1G6CN46"/>
<evidence type="ECO:0000256" key="2">
    <source>
        <dbReference type="SAM" id="Phobius"/>
    </source>
</evidence>
<organism evidence="6 7">
    <name type="scientific">Desulfonatronum thiosulfatophilum</name>
    <dbReference type="NCBI Taxonomy" id="617002"/>
    <lineage>
        <taxon>Bacteria</taxon>
        <taxon>Pseudomonadati</taxon>
        <taxon>Thermodesulfobacteriota</taxon>
        <taxon>Desulfovibrionia</taxon>
        <taxon>Desulfovibrionales</taxon>
        <taxon>Desulfonatronaceae</taxon>
        <taxon>Desulfonatronum</taxon>
    </lineage>
</organism>
<dbReference type="Proteomes" id="UP000198771">
    <property type="component" value="Unassembled WGS sequence"/>
</dbReference>
<keyword evidence="2" id="KW-0472">Membrane</keyword>
<dbReference type="CDD" id="cd00130">
    <property type="entry name" value="PAS"/>
    <property type="match status" value="1"/>
</dbReference>
<dbReference type="PROSITE" id="PS50883">
    <property type="entry name" value="EAL"/>
    <property type="match status" value="1"/>
</dbReference>
<dbReference type="Gene3D" id="3.30.70.270">
    <property type="match status" value="1"/>
</dbReference>
<sequence>MSKATFKPFGDDMSPITEVPRLRSRLERYSLVIVGLFISAGFLGANTLVGFDADMSTLIAVGVVFFFSLFAQTLINAHSDMQFRLAESNRVLESRVSERTLDLTRINVQLTDEIHLRQEAERLLRASESRYRTIFENAGTAIMICDHQGQVLLANSQLHDMLGYTAEELRDSNGWMAFMEVGQQARILRWSVENHATGSSPRCFESALQCKNGENKHFYVTMATILGRPEVLVSLVDISELKQAERRLFHQAFHDPLTDLPNRALFMEVLDMTLRRSRRNRECLFSVLYLDIDRFKYVNDSMGHLFGDQLLVRFANAIKTCLRDSDTVARMGGDEFAVLLDNVQGLEYTDVVVERITTMLRKPLDINGHEIFCAVSMGIMADCRAYENADDIIRDADAAMYEAKSAGGDCCKMFEKRMYRRFKRVLELETAMRKALENEEFVLHYQPIVSMKCGGVSSFEALARWQRKGFGLTPPAEFIPVAEETGLILPLGRWVLAKACEQMSLWQKTYPALADCSVCVNLSGRQFKDPDLEEHIMQVLQDTGLSPKSLKLEITENEVMHNPERAIELLGRIRKLGIKIMVDDFGTGYSSLSYLHRFPIDVLKLDRNFVDRLDTSTVPSDRKIVEAIVALAHGLNLEVVAEGVERVAQREFLAKLNCQFAQGFLYYRPMPPEMIREGYLDKSSGKILMPPNTHHPSLISHHP</sequence>
<dbReference type="InterPro" id="IPR000160">
    <property type="entry name" value="GGDEF_dom"/>
</dbReference>
<comment type="catalytic activity">
    <reaction evidence="1">
        <text>3',3'-c-di-GMP + H2O = 5'-phosphoguanylyl(3'-&gt;5')guanosine + H(+)</text>
        <dbReference type="Rhea" id="RHEA:24902"/>
        <dbReference type="ChEBI" id="CHEBI:15377"/>
        <dbReference type="ChEBI" id="CHEBI:15378"/>
        <dbReference type="ChEBI" id="CHEBI:58754"/>
        <dbReference type="ChEBI" id="CHEBI:58805"/>
        <dbReference type="EC" id="3.1.4.52"/>
    </reaction>
    <physiologicalReaction direction="left-to-right" evidence="1">
        <dbReference type="Rhea" id="RHEA:24903"/>
    </physiologicalReaction>
</comment>
<dbReference type="FunFam" id="3.20.20.450:FF:000001">
    <property type="entry name" value="Cyclic di-GMP phosphodiesterase yahA"/>
    <property type="match status" value="1"/>
</dbReference>
<evidence type="ECO:0000313" key="7">
    <source>
        <dbReference type="Proteomes" id="UP000198771"/>
    </source>
</evidence>
<feature type="transmembrane region" description="Helical" evidence="2">
    <location>
        <begin position="55"/>
        <end position="75"/>
    </location>
</feature>
<dbReference type="PROSITE" id="PS50112">
    <property type="entry name" value="PAS"/>
    <property type="match status" value="1"/>
</dbReference>
<dbReference type="SUPFAM" id="SSF55073">
    <property type="entry name" value="Nucleotide cyclase"/>
    <property type="match status" value="1"/>
</dbReference>
<protein>
    <submittedName>
        <fullName evidence="6">PAS domain S-box-containing protein/diguanylate cyclase (GGDEF) domain-containing protein</fullName>
    </submittedName>
</protein>
<dbReference type="GO" id="GO:0071111">
    <property type="term" value="F:cyclic-guanylate-specific phosphodiesterase activity"/>
    <property type="evidence" value="ECO:0007669"/>
    <property type="project" value="UniProtKB-EC"/>
</dbReference>
<dbReference type="SMART" id="SM00267">
    <property type="entry name" value="GGDEF"/>
    <property type="match status" value="1"/>
</dbReference>
<dbReference type="PANTHER" id="PTHR44757">
    <property type="entry name" value="DIGUANYLATE CYCLASE DGCP"/>
    <property type="match status" value="1"/>
</dbReference>
<feature type="domain" description="PAS" evidence="3">
    <location>
        <begin position="127"/>
        <end position="169"/>
    </location>
</feature>
<dbReference type="InterPro" id="IPR052155">
    <property type="entry name" value="Biofilm_reg_signaling"/>
</dbReference>
<dbReference type="PROSITE" id="PS50887">
    <property type="entry name" value="GGDEF"/>
    <property type="match status" value="1"/>
</dbReference>
<dbReference type="SMART" id="SM00052">
    <property type="entry name" value="EAL"/>
    <property type="match status" value="1"/>
</dbReference>
<gene>
    <name evidence="6" type="ORF">SAMN05660653_01653</name>
</gene>
<evidence type="ECO:0000256" key="1">
    <source>
        <dbReference type="ARBA" id="ARBA00051114"/>
    </source>
</evidence>
<keyword evidence="7" id="KW-1185">Reference proteome</keyword>
<dbReference type="EMBL" id="FMXO01000008">
    <property type="protein sequence ID" value="SDB34333.1"/>
    <property type="molecule type" value="Genomic_DNA"/>
</dbReference>
<dbReference type="SMART" id="SM00091">
    <property type="entry name" value="PAS"/>
    <property type="match status" value="1"/>
</dbReference>
<dbReference type="InterPro" id="IPR000014">
    <property type="entry name" value="PAS"/>
</dbReference>
<dbReference type="PANTHER" id="PTHR44757:SF2">
    <property type="entry name" value="BIOFILM ARCHITECTURE MAINTENANCE PROTEIN MBAA"/>
    <property type="match status" value="1"/>
</dbReference>
<dbReference type="CDD" id="cd01949">
    <property type="entry name" value="GGDEF"/>
    <property type="match status" value="1"/>
</dbReference>
<dbReference type="Gene3D" id="3.30.450.20">
    <property type="entry name" value="PAS domain"/>
    <property type="match status" value="1"/>
</dbReference>
<evidence type="ECO:0000313" key="6">
    <source>
        <dbReference type="EMBL" id="SDB34333.1"/>
    </source>
</evidence>
<dbReference type="GO" id="GO:0071732">
    <property type="term" value="P:cellular response to nitric oxide"/>
    <property type="evidence" value="ECO:0007669"/>
    <property type="project" value="UniProtKB-ARBA"/>
</dbReference>
<dbReference type="NCBIfam" id="TIGR00229">
    <property type="entry name" value="sensory_box"/>
    <property type="match status" value="1"/>
</dbReference>
<dbReference type="InterPro" id="IPR035919">
    <property type="entry name" value="EAL_sf"/>
</dbReference>
<evidence type="ECO:0000259" key="3">
    <source>
        <dbReference type="PROSITE" id="PS50112"/>
    </source>
</evidence>
<keyword evidence="2" id="KW-1133">Transmembrane helix</keyword>
<dbReference type="FunFam" id="3.30.70.270:FF:000001">
    <property type="entry name" value="Diguanylate cyclase domain protein"/>
    <property type="match status" value="1"/>
</dbReference>
<dbReference type="Pfam" id="PF13188">
    <property type="entry name" value="PAS_8"/>
    <property type="match status" value="1"/>
</dbReference>
<feature type="transmembrane region" description="Helical" evidence="2">
    <location>
        <begin position="29"/>
        <end position="49"/>
    </location>
</feature>
<dbReference type="CDD" id="cd01948">
    <property type="entry name" value="EAL"/>
    <property type="match status" value="1"/>
</dbReference>
<dbReference type="Pfam" id="PF00563">
    <property type="entry name" value="EAL"/>
    <property type="match status" value="1"/>
</dbReference>
<dbReference type="STRING" id="617002.SAMN05660653_01653"/>
<evidence type="ECO:0000259" key="4">
    <source>
        <dbReference type="PROSITE" id="PS50883"/>
    </source>
</evidence>
<dbReference type="InterPro" id="IPR001633">
    <property type="entry name" value="EAL_dom"/>
</dbReference>
<dbReference type="InterPro" id="IPR035965">
    <property type="entry name" value="PAS-like_dom_sf"/>
</dbReference>
<dbReference type="InterPro" id="IPR043128">
    <property type="entry name" value="Rev_trsase/Diguanyl_cyclase"/>
</dbReference>
<dbReference type="Pfam" id="PF00990">
    <property type="entry name" value="GGDEF"/>
    <property type="match status" value="1"/>
</dbReference>
<dbReference type="Gene3D" id="3.20.20.450">
    <property type="entry name" value="EAL domain"/>
    <property type="match status" value="1"/>
</dbReference>
<feature type="domain" description="GGDEF" evidence="5">
    <location>
        <begin position="283"/>
        <end position="416"/>
    </location>
</feature>